<dbReference type="SUPFAM" id="SSF53383">
    <property type="entry name" value="PLP-dependent transferases"/>
    <property type="match status" value="1"/>
</dbReference>
<dbReference type="GO" id="GO:0003962">
    <property type="term" value="F:cystathionine gamma-synthase activity"/>
    <property type="evidence" value="ECO:0007669"/>
    <property type="project" value="TreeGrafter"/>
</dbReference>
<evidence type="ECO:0000313" key="4">
    <source>
        <dbReference type="EMBL" id="KAJ3178981.1"/>
    </source>
</evidence>
<comment type="cofactor">
    <cofactor evidence="1">
        <name>pyridoxal 5'-phosphate</name>
        <dbReference type="ChEBI" id="CHEBI:597326"/>
    </cofactor>
</comment>
<dbReference type="InterPro" id="IPR051750">
    <property type="entry name" value="Trans-sulfuration_enzymes"/>
</dbReference>
<organism evidence="4 5">
    <name type="scientific">Geranomyces variabilis</name>
    <dbReference type="NCBI Taxonomy" id="109894"/>
    <lineage>
        <taxon>Eukaryota</taxon>
        <taxon>Fungi</taxon>
        <taxon>Fungi incertae sedis</taxon>
        <taxon>Chytridiomycota</taxon>
        <taxon>Chytridiomycota incertae sedis</taxon>
        <taxon>Chytridiomycetes</taxon>
        <taxon>Spizellomycetales</taxon>
        <taxon>Powellomycetaceae</taxon>
        <taxon>Geranomyces</taxon>
    </lineage>
</organism>
<dbReference type="AlphaFoldDB" id="A0AAD5XMT0"/>
<proteinExistence type="predicted"/>
<name>A0AAD5XMT0_9FUNG</name>
<dbReference type="InterPro" id="IPR015421">
    <property type="entry name" value="PyrdxlP-dep_Trfase_major"/>
</dbReference>
<evidence type="ECO:0008006" key="6">
    <source>
        <dbReference type="Google" id="ProtNLM"/>
    </source>
</evidence>
<dbReference type="Gene3D" id="3.40.640.10">
    <property type="entry name" value="Type I PLP-dependent aspartate aminotransferase-like (Major domain)"/>
    <property type="match status" value="1"/>
</dbReference>
<dbReference type="GO" id="GO:0019346">
    <property type="term" value="P:transsulfuration"/>
    <property type="evidence" value="ECO:0007669"/>
    <property type="project" value="InterPro"/>
</dbReference>
<dbReference type="InterPro" id="IPR000277">
    <property type="entry name" value="Cys/Met-Metab_PyrdxlP-dep_enz"/>
</dbReference>
<dbReference type="InterPro" id="IPR054542">
    <property type="entry name" value="Cys_met_metab_PP"/>
</dbReference>
<evidence type="ECO:0000256" key="2">
    <source>
        <dbReference type="ARBA" id="ARBA00022898"/>
    </source>
</evidence>
<comment type="caution">
    <text evidence="4">The sequence shown here is derived from an EMBL/GenBank/DDBJ whole genome shotgun (WGS) entry which is preliminary data.</text>
</comment>
<evidence type="ECO:0000313" key="5">
    <source>
        <dbReference type="Proteomes" id="UP001212152"/>
    </source>
</evidence>
<reference evidence="4" key="1">
    <citation type="submission" date="2020-05" db="EMBL/GenBank/DDBJ databases">
        <title>Phylogenomic resolution of chytrid fungi.</title>
        <authorList>
            <person name="Stajich J.E."/>
            <person name="Amses K."/>
            <person name="Simmons R."/>
            <person name="Seto K."/>
            <person name="Myers J."/>
            <person name="Bonds A."/>
            <person name="Quandt C.A."/>
            <person name="Barry K."/>
            <person name="Liu P."/>
            <person name="Grigoriev I."/>
            <person name="Longcore J.E."/>
            <person name="James T.Y."/>
        </authorList>
    </citation>
    <scope>NUCLEOTIDE SEQUENCE</scope>
    <source>
        <strain evidence="4">JEL0379</strain>
    </source>
</reference>
<dbReference type="EMBL" id="JADGJQ010000023">
    <property type="protein sequence ID" value="KAJ3178981.1"/>
    <property type="molecule type" value="Genomic_DNA"/>
</dbReference>
<gene>
    <name evidence="4" type="ORF">HDU87_003250</name>
</gene>
<feature type="region of interest" description="Disordered" evidence="3">
    <location>
        <begin position="1"/>
        <end position="21"/>
    </location>
</feature>
<evidence type="ECO:0000256" key="1">
    <source>
        <dbReference type="ARBA" id="ARBA00001933"/>
    </source>
</evidence>
<dbReference type="InterPro" id="IPR015424">
    <property type="entry name" value="PyrdxlP-dep_Trfase"/>
</dbReference>
<dbReference type="Gene3D" id="3.90.1150.10">
    <property type="entry name" value="Aspartate Aminotransferase, domain 1"/>
    <property type="match status" value="1"/>
</dbReference>
<keyword evidence="5" id="KW-1185">Reference proteome</keyword>
<sequence>MTRSHRPPEAAAPLGTPIPDTPHAVSVSLPAWRDNVAYEEGDPCLHAALRSGYPRFVYHNCVKRLAVYCQTKFGTPAEAALVFPSRRIAAECRQFITAQAAKALETTSQSPPPPPPPPAPAIRIAELHITPTHNPYSPHSTDPTLTGRLSTTIFAVLFPTHLAALAKQFWQHSGEGVSTRFADRCLRVLAANESSAAQFDNGGLHYRAKAYTPRAQEAMVRGAEIEATRNEHDLFVEERYGRNMGIDDGENAKTVIRKRIAGVLGDTEVLGSSASENLLPKSTQSLEVEGGQISGAAPRGVAISESDVYLFPSGMSAIYNAHRVVRAIHPTRKSVQFGFPYIDTLKIQEKFGPGCHFLGFGSDEELDALERFDKDNDDGNNNTKIGDAMVPPFFRENGGISAVFCELPSNPLLKTPDLARLRRMADKYGFLLVVDETVGNFVNVDAARWADVLVSSLTKIFSGDSNVMGGSAVISPSSPHHALLTRTFRALYEDTLDPLDAVFLERNSRTFIQRIHRINATAHTLARVLAAHPKVLTVYHPSVTDSARYTAHARRNTDRKLSAIKSTPSGRDNDEEIGYGGLLSVVLRSDAAAERFYDALDVAKGPSLGTNFTLACPYTLLAHYGEMEWAEGFGVLRRLVRVSVGLEDVDELVTVFKRALDDA</sequence>
<dbReference type="PANTHER" id="PTHR42699">
    <property type="match status" value="1"/>
</dbReference>
<dbReference type="GO" id="GO:0030170">
    <property type="term" value="F:pyridoxal phosphate binding"/>
    <property type="evidence" value="ECO:0007669"/>
    <property type="project" value="InterPro"/>
</dbReference>
<evidence type="ECO:0000256" key="3">
    <source>
        <dbReference type="SAM" id="MobiDB-lite"/>
    </source>
</evidence>
<dbReference type="InterPro" id="IPR015422">
    <property type="entry name" value="PyrdxlP-dep_Trfase_small"/>
</dbReference>
<keyword evidence="2" id="KW-0663">Pyridoxal phosphate</keyword>
<dbReference type="Proteomes" id="UP001212152">
    <property type="component" value="Unassembled WGS sequence"/>
</dbReference>
<protein>
    <recommendedName>
        <fullName evidence="6">Cystathionine gamma-synthase</fullName>
    </recommendedName>
</protein>
<dbReference type="PROSITE" id="PS00868">
    <property type="entry name" value="CYS_MET_METAB_PP"/>
    <property type="match status" value="1"/>
</dbReference>
<dbReference type="PANTHER" id="PTHR42699:SF1">
    <property type="entry name" value="CYSTATHIONINE GAMMA-SYNTHASE-RELATED"/>
    <property type="match status" value="1"/>
</dbReference>
<accession>A0AAD5XMT0</accession>
<dbReference type="Pfam" id="PF01053">
    <property type="entry name" value="Cys_Met_Meta_PP"/>
    <property type="match status" value="1"/>
</dbReference>